<dbReference type="PANTHER" id="PTHR43285">
    <property type="entry name" value="ANTHRANILATE PHOSPHORIBOSYLTRANSFERASE"/>
    <property type="match status" value="1"/>
</dbReference>
<organism evidence="5 6">
    <name type="scientific">Apatococcus fuscideae</name>
    <dbReference type="NCBI Taxonomy" id="2026836"/>
    <lineage>
        <taxon>Eukaryota</taxon>
        <taxon>Viridiplantae</taxon>
        <taxon>Chlorophyta</taxon>
        <taxon>core chlorophytes</taxon>
        <taxon>Trebouxiophyceae</taxon>
        <taxon>Chlorellales</taxon>
        <taxon>Chlorellaceae</taxon>
        <taxon>Apatococcus</taxon>
    </lineage>
</organism>
<protein>
    <recommendedName>
        <fullName evidence="4">Glycosyl transferase family 3 domain-containing protein</fullName>
    </recommendedName>
</protein>
<dbReference type="GO" id="GO:0005829">
    <property type="term" value="C:cytosol"/>
    <property type="evidence" value="ECO:0007669"/>
    <property type="project" value="TreeGrafter"/>
</dbReference>
<comment type="caution">
    <text evidence="5">The sequence shown here is derived from an EMBL/GenBank/DDBJ whole genome shotgun (WGS) entry which is preliminary data.</text>
</comment>
<sequence>MAADLCQAAYVALLMFWRMRHPLLALGVSVELGPESICKCLDAHNIGFMFAPRYHPAMKAVSPVRRALRIRTAFNLLGPLLNPARPPFGLIGIYSPSIAPLMAAALQGLGTRRALVVHSGGLDELTPLADADVLEVTPAGTRSFKVEPQRMGIQRCTVEDLKGGDAALNACILRDAFAGKKGAVADALCLNAGFALAACQVTDTPEDGVALAQETQASRISKKALKQSTVYVHAVAVQM</sequence>
<proteinExistence type="predicted"/>
<dbReference type="Proteomes" id="UP001485043">
    <property type="component" value="Unassembled WGS sequence"/>
</dbReference>
<feature type="domain" description="Glycosyl transferase family 3" evidence="4">
    <location>
        <begin position="23"/>
        <end position="217"/>
    </location>
</feature>
<dbReference type="InterPro" id="IPR035902">
    <property type="entry name" value="Nuc_phospho_transferase"/>
</dbReference>
<evidence type="ECO:0000259" key="4">
    <source>
        <dbReference type="Pfam" id="PF00591"/>
    </source>
</evidence>
<dbReference type="EMBL" id="JALJOV010001136">
    <property type="protein sequence ID" value="KAK9853623.1"/>
    <property type="molecule type" value="Genomic_DNA"/>
</dbReference>
<dbReference type="GO" id="GO:0004048">
    <property type="term" value="F:anthranilate phosphoribosyltransferase activity"/>
    <property type="evidence" value="ECO:0007669"/>
    <property type="project" value="InterPro"/>
</dbReference>
<keyword evidence="6" id="KW-1185">Reference proteome</keyword>
<dbReference type="PANTHER" id="PTHR43285:SF2">
    <property type="entry name" value="ANTHRANILATE PHOSPHORIBOSYLTRANSFERASE"/>
    <property type="match status" value="1"/>
</dbReference>
<dbReference type="Gene3D" id="3.40.1030.10">
    <property type="entry name" value="Nucleoside phosphorylase/phosphoribosyltransferase catalytic domain"/>
    <property type="match status" value="1"/>
</dbReference>
<dbReference type="InterPro" id="IPR000312">
    <property type="entry name" value="Glycosyl_Trfase_fam3"/>
</dbReference>
<evidence type="ECO:0000313" key="6">
    <source>
        <dbReference type="Proteomes" id="UP001485043"/>
    </source>
</evidence>
<gene>
    <name evidence="5" type="ORF">WJX84_001684</name>
</gene>
<feature type="signal peptide" evidence="3">
    <location>
        <begin position="1"/>
        <end position="25"/>
    </location>
</feature>
<accession>A0AAW1SPT0</accession>
<dbReference type="GO" id="GO:0000162">
    <property type="term" value="P:L-tryptophan biosynthetic process"/>
    <property type="evidence" value="ECO:0007669"/>
    <property type="project" value="InterPro"/>
</dbReference>
<dbReference type="SUPFAM" id="SSF52418">
    <property type="entry name" value="Nucleoside phosphorylase/phosphoribosyltransferase catalytic domain"/>
    <property type="match status" value="1"/>
</dbReference>
<reference evidence="5 6" key="1">
    <citation type="journal article" date="2024" name="Nat. Commun.">
        <title>Phylogenomics reveals the evolutionary origins of lichenization in chlorophyte algae.</title>
        <authorList>
            <person name="Puginier C."/>
            <person name="Libourel C."/>
            <person name="Otte J."/>
            <person name="Skaloud P."/>
            <person name="Haon M."/>
            <person name="Grisel S."/>
            <person name="Petersen M."/>
            <person name="Berrin J.G."/>
            <person name="Delaux P.M."/>
            <person name="Dal Grande F."/>
            <person name="Keller J."/>
        </authorList>
    </citation>
    <scope>NUCLEOTIDE SEQUENCE [LARGE SCALE GENOMIC DNA]</scope>
    <source>
        <strain evidence="5 6">SAG 2523</strain>
    </source>
</reference>
<dbReference type="InterPro" id="IPR005940">
    <property type="entry name" value="Anthranilate_Pribosyl_Tfrase"/>
</dbReference>
<keyword evidence="2" id="KW-0808">Transferase</keyword>
<dbReference type="AlphaFoldDB" id="A0AAW1SPT0"/>
<feature type="chain" id="PRO_5043755035" description="Glycosyl transferase family 3 domain-containing protein" evidence="3">
    <location>
        <begin position="26"/>
        <end position="239"/>
    </location>
</feature>
<dbReference type="Pfam" id="PF00591">
    <property type="entry name" value="Glycos_transf_3"/>
    <property type="match status" value="1"/>
</dbReference>
<dbReference type="NCBIfam" id="TIGR01245">
    <property type="entry name" value="trpD"/>
    <property type="match status" value="1"/>
</dbReference>
<evidence type="ECO:0000313" key="5">
    <source>
        <dbReference type="EMBL" id="KAK9853623.1"/>
    </source>
</evidence>
<evidence type="ECO:0000256" key="1">
    <source>
        <dbReference type="ARBA" id="ARBA00022676"/>
    </source>
</evidence>
<keyword evidence="1" id="KW-0328">Glycosyltransferase</keyword>
<evidence type="ECO:0000256" key="2">
    <source>
        <dbReference type="ARBA" id="ARBA00022679"/>
    </source>
</evidence>
<name>A0AAW1SPT0_9CHLO</name>
<keyword evidence="3" id="KW-0732">Signal</keyword>
<evidence type="ECO:0000256" key="3">
    <source>
        <dbReference type="SAM" id="SignalP"/>
    </source>
</evidence>